<feature type="domain" description="DUF7924" evidence="2">
    <location>
        <begin position="261"/>
        <end position="399"/>
    </location>
</feature>
<evidence type="ECO:0000256" key="1">
    <source>
        <dbReference type="SAM" id="MobiDB-lite"/>
    </source>
</evidence>
<evidence type="ECO:0000313" key="4">
    <source>
        <dbReference type="Proteomes" id="UP000053342"/>
    </source>
</evidence>
<dbReference type="STRING" id="215243.A0A0D2CXE4"/>
<feature type="compositionally biased region" description="Low complexity" evidence="1">
    <location>
        <begin position="482"/>
        <end position="494"/>
    </location>
</feature>
<feature type="compositionally biased region" description="Low complexity" evidence="1">
    <location>
        <begin position="440"/>
        <end position="454"/>
    </location>
</feature>
<feature type="compositionally biased region" description="Basic and acidic residues" evidence="1">
    <location>
        <begin position="33"/>
        <end position="42"/>
    </location>
</feature>
<dbReference type="EMBL" id="KN847444">
    <property type="protein sequence ID" value="KIW35753.1"/>
    <property type="molecule type" value="Genomic_DNA"/>
</dbReference>
<dbReference type="GeneID" id="27363980"/>
<dbReference type="RefSeq" id="XP_016255969.1">
    <property type="nucleotide sequence ID" value="XM_016413652.1"/>
</dbReference>
<feature type="region of interest" description="Disordered" evidence="1">
    <location>
        <begin position="1"/>
        <end position="45"/>
    </location>
</feature>
<organism evidence="3 4">
    <name type="scientific">Exophiala oligosperma</name>
    <dbReference type="NCBI Taxonomy" id="215243"/>
    <lineage>
        <taxon>Eukaryota</taxon>
        <taxon>Fungi</taxon>
        <taxon>Dikarya</taxon>
        <taxon>Ascomycota</taxon>
        <taxon>Pezizomycotina</taxon>
        <taxon>Eurotiomycetes</taxon>
        <taxon>Chaetothyriomycetidae</taxon>
        <taxon>Chaetothyriales</taxon>
        <taxon>Herpotrichiellaceae</taxon>
        <taxon>Exophiala</taxon>
    </lineage>
</organism>
<proteinExistence type="predicted"/>
<accession>A0A0D2CXE4</accession>
<dbReference type="AlphaFoldDB" id="A0A0D2CXE4"/>
<protein>
    <recommendedName>
        <fullName evidence="2">DUF7924 domain-containing protein</fullName>
    </recommendedName>
</protein>
<feature type="region of interest" description="Disordered" evidence="1">
    <location>
        <begin position="427"/>
        <end position="575"/>
    </location>
</feature>
<dbReference type="InterPro" id="IPR057684">
    <property type="entry name" value="DUF7924"/>
</dbReference>
<feature type="compositionally biased region" description="Low complexity" evidence="1">
    <location>
        <begin position="126"/>
        <end position="140"/>
    </location>
</feature>
<name>A0A0D2CXE4_9EURO</name>
<gene>
    <name evidence="3" type="ORF">PV06_11906</name>
</gene>
<dbReference type="Proteomes" id="UP000053342">
    <property type="component" value="Unassembled WGS sequence"/>
</dbReference>
<dbReference type="Pfam" id="PF25545">
    <property type="entry name" value="DUF7924"/>
    <property type="match status" value="1"/>
</dbReference>
<sequence length="636" mass="70431">MFALEEPESRKRQRSSQSREDLEPEPIAKKQKPLSESRDLPRHRPPSFWDTLSKIRLSRGALREFDRRNIEEKVQPPCTLTPKVEYPTGRARLLLKRFARRGGPDLSHLRGLANLPLPILDRMSGYARSQSGRRSSASSRLSDHTKTTSTKTTPYSGNFEQKLIDNAIYPSLYEHSDGRLSQNPANLSDIRAAQRHPRASLSPSRFTDEDFEAFQRANARASGETTGMHNLLPFIAGNEAGHRFEMGLPLSNLKPFDKDLCDPSPDVYHGAALSTIHPRVRADLGRYIIPSTVDLTRPAAPNFFVEGKSPQGRADVAKRQAMHDGAFGARAIHELRNYKAEEPEYDNKARSFSATYHAGTGTLQTYAHHLTAPLTPGGESEYHMTQTKAFAMTSDKETFVRGATAYRNDRDLAKKERDSSIALANEVARQMPAPTPNTPTPNTSSTTSRTSRSTVIAAGSDTSSEDELARDEVTPVKRLRPSAASSTSYGSATGRDGRAASGTPTAVRKPPLAPPLNTISTSRRSGRPSAEGSLLKAISHARDGTERSSMKRPSDLPRQAQGVQGSGRGRQTRPMVEVTSERMRYKEESGWCVEYGDQSIFVGDSQWTNYEKDGRQALFCARLNVFTYRSNGNRSR</sequence>
<feature type="compositionally biased region" description="Basic and acidic residues" evidence="1">
    <location>
        <begin position="540"/>
        <end position="555"/>
    </location>
</feature>
<dbReference type="VEuPathDB" id="FungiDB:PV06_11906"/>
<keyword evidence="4" id="KW-1185">Reference proteome</keyword>
<reference evidence="3 4" key="1">
    <citation type="submission" date="2015-01" db="EMBL/GenBank/DDBJ databases">
        <title>The Genome Sequence of Exophiala oligosperma CBS72588.</title>
        <authorList>
            <consortium name="The Broad Institute Genomics Platform"/>
            <person name="Cuomo C."/>
            <person name="de Hoog S."/>
            <person name="Gorbushina A."/>
            <person name="Stielow B."/>
            <person name="Teixiera M."/>
            <person name="Abouelleil A."/>
            <person name="Chapman S.B."/>
            <person name="Priest M."/>
            <person name="Young S.K."/>
            <person name="Wortman J."/>
            <person name="Nusbaum C."/>
            <person name="Birren B."/>
        </authorList>
    </citation>
    <scope>NUCLEOTIDE SEQUENCE [LARGE SCALE GENOMIC DNA]</scope>
    <source>
        <strain evidence="3 4">CBS 72588</strain>
    </source>
</reference>
<evidence type="ECO:0000313" key="3">
    <source>
        <dbReference type="EMBL" id="KIW35753.1"/>
    </source>
</evidence>
<dbReference type="HOGENOM" id="CLU_023878_1_1_1"/>
<feature type="region of interest" description="Disordered" evidence="1">
    <location>
        <begin position="126"/>
        <end position="157"/>
    </location>
</feature>
<dbReference type="OrthoDB" id="5393196at2759"/>
<evidence type="ECO:0000259" key="2">
    <source>
        <dbReference type="Pfam" id="PF25545"/>
    </source>
</evidence>